<gene>
    <name evidence="2" type="ORF">CEXT_277381</name>
</gene>
<evidence type="ECO:0000313" key="3">
    <source>
        <dbReference type="Proteomes" id="UP001054945"/>
    </source>
</evidence>
<dbReference type="AlphaFoldDB" id="A0AAV4NID4"/>
<reference evidence="2 3" key="1">
    <citation type="submission" date="2021-06" db="EMBL/GenBank/DDBJ databases">
        <title>Caerostris extrusa draft genome.</title>
        <authorList>
            <person name="Kono N."/>
            <person name="Arakawa K."/>
        </authorList>
    </citation>
    <scope>NUCLEOTIDE SEQUENCE [LARGE SCALE GENOMIC DNA]</scope>
</reference>
<feature type="non-terminal residue" evidence="2">
    <location>
        <position position="1"/>
    </location>
</feature>
<organism evidence="2 3">
    <name type="scientific">Caerostris extrusa</name>
    <name type="common">Bark spider</name>
    <name type="synonym">Caerostris bankana</name>
    <dbReference type="NCBI Taxonomy" id="172846"/>
    <lineage>
        <taxon>Eukaryota</taxon>
        <taxon>Metazoa</taxon>
        <taxon>Ecdysozoa</taxon>
        <taxon>Arthropoda</taxon>
        <taxon>Chelicerata</taxon>
        <taxon>Arachnida</taxon>
        <taxon>Araneae</taxon>
        <taxon>Araneomorphae</taxon>
        <taxon>Entelegynae</taxon>
        <taxon>Araneoidea</taxon>
        <taxon>Araneidae</taxon>
        <taxon>Caerostris</taxon>
    </lineage>
</organism>
<dbReference type="EMBL" id="BPLR01003359">
    <property type="protein sequence ID" value="GIX83721.1"/>
    <property type="molecule type" value="Genomic_DNA"/>
</dbReference>
<comment type="caution">
    <text evidence="2">The sequence shown here is derived from an EMBL/GenBank/DDBJ whole genome shotgun (WGS) entry which is preliminary data.</text>
</comment>
<protein>
    <submittedName>
        <fullName evidence="2">Uncharacterized protein</fullName>
    </submittedName>
</protein>
<proteinExistence type="predicted"/>
<name>A0AAV4NID4_CAEEX</name>
<evidence type="ECO:0000256" key="1">
    <source>
        <dbReference type="SAM" id="MobiDB-lite"/>
    </source>
</evidence>
<accession>A0AAV4NID4</accession>
<dbReference type="Proteomes" id="UP001054945">
    <property type="component" value="Unassembled WGS sequence"/>
</dbReference>
<evidence type="ECO:0000313" key="2">
    <source>
        <dbReference type="EMBL" id="GIX83721.1"/>
    </source>
</evidence>
<keyword evidence="3" id="KW-1185">Reference proteome</keyword>
<feature type="compositionally biased region" description="Basic and acidic residues" evidence="1">
    <location>
        <begin position="14"/>
        <end position="24"/>
    </location>
</feature>
<sequence>ASPLGDAGVPGRGEPVRADQDGHQRGVPAAAAHQLPLPPARHHRALWTTRGQRPTSPPPHSLEQLLKVDLVQIIYAWYPQILQDMGGRIPQIAKTWAVRTFLMFLGFPTDSVLNDGFELSPDQMHLQGKFTGSTFETLDRMTLAVAV</sequence>
<feature type="region of interest" description="Disordered" evidence="1">
    <location>
        <begin position="1"/>
        <end position="35"/>
    </location>
</feature>